<dbReference type="AlphaFoldDB" id="A0A7Z7J0H6"/>
<name>A0A7Z7J0H6_XANCH</name>
<dbReference type="Proteomes" id="UP000234345">
    <property type="component" value="Unassembled WGS sequence"/>
</dbReference>
<sequence length="66" mass="6989">MRATGARVLERPRRKRGPEREAGVGVRGEAVGASPLKARGDALVIAGTDDSLRRTLIRRCGAPSPP</sequence>
<evidence type="ECO:0000313" key="2">
    <source>
        <dbReference type="EMBL" id="SOO25026.1"/>
    </source>
</evidence>
<comment type="caution">
    <text evidence="2">The sequence shown here is derived from an EMBL/GenBank/DDBJ whole genome shotgun (WGS) entry which is preliminary data.</text>
</comment>
<organism evidence="2 3">
    <name type="scientific">Xanthomonas campestris pv. phaseoli</name>
    <dbReference type="NCBI Taxonomy" id="317013"/>
    <lineage>
        <taxon>Bacteria</taxon>
        <taxon>Pseudomonadati</taxon>
        <taxon>Pseudomonadota</taxon>
        <taxon>Gammaproteobacteria</taxon>
        <taxon>Lysobacterales</taxon>
        <taxon>Lysobacteraceae</taxon>
        <taxon>Xanthomonas</taxon>
    </lineage>
</organism>
<dbReference type="EMBL" id="OCZC01000069">
    <property type="protein sequence ID" value="SOO25026.1"/>
    <property type="molecule type" value="Genomic_DNA"/>
</dbReference>
<reference evidence="2 3" key="1">
    <citation type="submission" date="2017-10" db="EMBL/GenBank/DDBJ databases">
        <authorList>
            <person name="Regsiter A."/>
            <person name="William W."/>
        </authorList>
    </citation>
    <scope>NUCLEOTIDE SEQUENCE [LARGE SCALE GENOMIC DNA]</scope>
    <source>
        <strain evidence="2 3">CFBP6991</strain>
    </source>
</reference>
<gene>
    <name evidence="2" type="ORF">XFF6991_420243</name>
</gene>
<evidence type="ECO:0000256" key="1">
    <source>
        <dbReference type="SAM" id="MobiDB-lite"/>
    </source>
</evidence>
<feature type="region of interest" description="Disordered" evidence="1">
    <location>
        <begin position="1"/>
        <end position="28"/>
    </location>
</feature>
<evidence type="ECO:0000313" key="3">
    <source>
        <dbReference type="Proteomes" id="UP000234345"/>
    </source>
</evidence>
<accession>A0A7Z7J0H6</accession>
<protein>
    <submittedName>
        <fullName evidence="2">Uncharacterized protein</fullName>
    </submittedName>
</protein>
<proteinExistence type="predicted"/>